<feature type="signal peptide" evidence="1">
    <location>
        <begin position="1"/>
        <end position="17"/>
    </location>
</feature>
<sequence>MEKVFFVFVVVVAAAAAHRHHPKFPKSSEEVDAALYKKVACTSENDLLRNEIIEKSKCGQPKEVFVHIHPRATHEQVSPGAIWVKRCVGLCDYEASGSKCVATKTRIQHVPVRIYNVKTNKETCSTYPVEVHESCGCCALSPEECAPPRVYNPRKCTCQCPDLEAKRSCHRKRNQNMRWNRYKCICEEKRKTSRRAFPPGL</sequence>
<proteinExistence type="predicted"/>
<organism evidence="2 3">
    <name type="scientific">Iphiclides podalirius</name>
    <name type="common">scarce swallowtail</name>
    <dbReference type="NCBI Taxonomy" id="110791"/>
    <lineage>
        <taxon>Eukaryota</taxon>
        <taxon>Metazoa</taxon>
        <taxon>Ecdysozoa</taxon>
        <taxon>Arthropoda</taxon>
        <taxon>Hexapoda</taxon>
        <taxon>Insecta</taxon>
        <taxon>Pterygota</taxon>
        <taxon>Neoptera</taxon>
        <taxon>Endopterygota</taxon>
        <taxon>Lepidoptera</taxon>
        <taxon>Glossata</taxon>
        <taxon>Ditrysia</taxon>
        <taxon>Papilionoidea</taxon>
        <taxon>Papilionidae</taxon>
        <taxon>Papilioninae</taxon>
        <taxon>Iphiclides</taxon>
    </lineage>
</organism>
<evidence type="ECO:0000313" key="2">
    <source>
        <dbReference type="EMBL" id="CAH2062739.1"/>
    </source>
</evidence>
<evidence type="ECO:0000256" key="1">
    <source>
        <dbReference type="SAM" id="SignalP"/>
    </source>
</evidence>
<keyword evidence="1" id="KW-0732">Signal</keyword>
<evidence type="ECO:0008006" key="4">
    <source>
        <dbReference type="Google" id="ProtNLM"/>
    </source>
</evidence>
<name>A0ABN8IR45_9NEOP</name>
<reference evidence="2" key="1">
    <citation type="submission" date="2022-03" db="EMBL/GenBank/DDBJ databases">
        <authorList>
            <person name="Martin H S."/>
        </authorList>
    </citation>
    <scope>NUCLEOTIDE SEQUENCE</scope>
</reference>
<dbReference type="InterPro" id="IPR029034">
    <property type="entry name" value="Cystine-knot_cytokine"/>
</dbReference>
<feature type="chain" id="PRO_5046257646" description="Platelet-derived growth factor (PDGF) family profile domain-containing protein" evidence="1">
    <location>
        <begin position="18"/>
        <end position="201"/>
    </location>
</feature>
<gene>
    <name evidence="2" type="ORF">IPOD504_LOCUS12145</name>
</gene>
<keyword evidence="3" id="KW-1185">Reference proteome</keyword>
<dbReference type="EMBL" id="OW152815">
    <property type="protein sequence ID" value="CAH2062739.1"/>
    <property type="molecule type" value="Genomic_DNA"/>
</dbReference>
<dbReference type="Gene3D" id="2.10.90.10">
    <property type="entry name" value="Cystine-knot cytokines"/>
    <property type="match status" value="1"/>
</dbReference>
<accession>A0ABN8IR45</accession>
<dbReference type="SUPFAM" id="SSF57501">
    <property type="entry name" value="Cystine-knot cytokines"/>
    <property type="match status" value="1"/>
</dbReference>
<evidence type="ECO:0000313" key="3">
    <source>
        <dbReference type="Proteomes" id="UP000837857"/>
    </source>
</evidence>
<feature type="non-terminal residue" evidence="2">
    <location>
        <position position="201"/>
    </location>
</feature>
<dbReference type="Proteomes" id="UP000837857">
    <property type="component" value="Chromosome 3"/>
</dbReference>
<protein>
    <recommendedName>
        <fullName evidence="4">Platelet-derived growth factor (PDGF) family profile domain-containing protein</fullName>
    </recommendedName>
</protein>